<dbReference type="InterPro" id="IPR017946">
    <property type="entry name" value="PLC-like_Pdiesterase_TIM-brl"/>
</dbReference>
<keyword evidence="4" id="KW-1185">Reference proteome</keyword>
<feature type="transmembrane region" description="Helical" evidence="1">
    <location>
        <begin position="210"/>
        <end position="230"/>
    </location>
</feature>
<reference evidence="3 4" key="1">
    <citation type="submission" date="2024-03" db="EMBL/GenBank/DDBJ databases">
        <title>Mouse gut bacterial collection (mGBC) of GemPharmatech.</title>
        <authorList>
            <person name="He Y."/>
            <person name="Dong L."/>
            <person name="Wu D."/>
            <person name="Gao X."/>
            <person name="Lin Z."/>
        </authorList>
    </citation>
    <scope>NUCLEOTIDE SEQUENCE [LARGE SCALE GENOMIC DNA]</scope>
    <source>
        <strain evidence="3 4">15-30</strain>
    </source>
</reference>
<keyword evidence="1" id="KW-0472">Membrane</keyword>
<evidence type="ECO:0000256" key="1">
    <source>
        <dbReference type="SAM" id="Phobius"/>
    </source>
</evidence>
<keyword evidence="1" id="KW-0812">Transmembrane</keyword>
<feature type="domain" description="GP-PDE" evidence="2">
    <location>
        <begin position="241"/>
        <end position="469"/>
    </location>
</feature>
<evidence type="ECO:0000313" key="4">
    <source>
        <dbReference type="Proteomes" id="UP001565236"/>
    </source>
</evidence>
<dbReference type="SUPFAM" id="SSF51695">
    <property type="entry name" value="PLC-like phosphodiesterases"/>
    <property type="match status" value="1"/>
</dbReference>
<feature type="transmembrane region" description="Helical" evidence="1">
    <location>
        <begin position="6"/>
        <end position="35"/>
    </location>
</feature>
<feature type="transmembrane region" description="Helical" evidence="1">
    <location>
        <begin position="147"/>
        <end position="168"/>
    </location>
</feature>
<sequence length="490" mass="55353">MKKITGFYLFFLAVFLLLEICLSLSLPLTGLYLLLGPLFLLKINAQKLTLKSYGQGLFWVGVICYLLLPFSPLSLIRLLEHFPLPLTVTNAFFYKRIFWLGLLGGLYLVGYYVCLRLLPSSNLQLLTEKNFLQQLRKNFDTSRSKHTFVFLILLFFSAVTFLGTTLAVSDLMVVGKVSALGYFVSVSVSKQILLLWLLHQRLSFETRTLNFKASLFFLTLAVCGSAFVTWQKLTLPREKIPLIISHRGVDGTDGVQNTIPALIKTHQRAHPAYVELDIQLTLDQHFVVSHDEDLRKLAKKELHINQSPLEELTKVQVFEHAKKAPLADFTLYLAKAQQLDQPLLIEFKLGNVPVSPYVTQFLTLYGKEIKKDQIHSMDLLAITTLKRSLPKASAGFTLPFVLFGLPKNQADFYSVSAPTVTKEFITKAHKDHKKIYLWTLEQKKQALEAQTLGADAIITDEPSQIKASLQTATPVDHFKAKVRLLLKGAL</sequence>
<feature type="transmembrane region" description="Helical" evidence="1">
    <location>
        <begin position="56"/>
        <end position="76"/>
    </location>
</feature>
<dbReference type="InterPro" id="IPR030395">
    <property type="entry name" value="GP_PDE_dom"/>
</dbReference>
<evidence type="ECO:0000313" key="3">
    <source>
        <dbReference type="EMBL" id="MEY8661966.1"/>
    </source>
</evidence>
<protein>
    <submittedName>
        <fullName evidence="3">Glycerophosphodiester phosphodiesterase family protein</fullName>
    </submittedName>
</protein>
<accession>A0ABV4DRC0</accession>
<dbReference type="RefSeq" id="WP_369941207.1">
    <property type="nucleotide sequence ID" value="NZ_JBCLUF010000009.1"/>
</dbReference>
<name>A0ABV4DRC0_9LACO</name>
<dbReference type="Pfam" id="PF03009">
    <property type="entry name" value="GDPD"/>
    <property type="match status" value="1"/>
</dbReference>
<evidence type="ECO:0000259" key="2">
    <source>
        <dbReference type="PROSITE" id="PS51704"/>
    </source>
</evidence>
<feature type="transmembrane region" description="Helical" evidence="1">
    <location>
        <begin position="180"/>
        <end position="198"/>
    </location>
</feature>
<keyword evidence="1" id="KW-1133">Transmembrane helix</keyword>
<dbReference type="Gene3D" id="3.20.20.190">
    <property type="entry name" value="Phosphatidylinositol (PI) phosphodiesterase"/>
    <property type="match status" value="1"/>
</dbReference>
<feature type="transmembrane region" description="Helical" evidence="1">
    <location>
        <begin position="96"/>
        <end position="115"/>
    </location>
</feature>
<comment type="caution">
    <text evidence="3">The sequence shown here is derived from an EMBL/GenBank/DDBJ whole genome shotgun (WGS) entry which is preliminary data.</text>
</comment>
<dbReference type="PROSITE" id="PS51704">
    <property type="entry name" value="GP_PDE"/>
    <property type="match status" value="1"/>
</dbReference>
<gene>
    <name evidence="3" type="ORF">AALT52_03545</name>
</gene>
<organism evidence="3 4">
    <name type="scientific">Ligilactobacillus faecis</name>
    <dbReference type="NCBI Taxonomy" id="762833"/>
    <lineage>
        <taxon>Bacteria</taxon>
        <taxon>Bacillati</taxon>
        <taxon>Bacillota</taxon>
        <taxon>Bacilli</taxon>
        <taxon>Lactobacillales</taxon>
        <taxon>Lactobacillaceae</taxon>
        <taxon>Ligilactobacillus</taxon>
    </lineage>
</organism>
<dbReference type="Proteomes" id="UP001565236">
    <property type="component" value="Unassembled WGS sequence"/>
</dbReference>
<dbReference type="PANTHER" id="PTHR46211">
    <property type="entry name" value="GLYCEROPHOSPHORYL DIESTER PHOSPHODIESTERASE"/>
    <property type="match status" value="1"/>
</dbReference>
<dbReference type="PANTHER" id="PTHR46211:SF8">
    <property type="entry name" value="PHOSPHODIESTERASE"/>
    <property type="match status" value="1"/>
</dbReference>
<proteinExistence type="predicted"/>
<dbReference type="EMBL" id="JBCLUF010000009">
    <property type="protein sequence ID" value="MEY8661966.1"/>
    <property type="molecule type" value="Genomic_DNA"/>
</dbReference>